<accession>A0ABX8RKX3</accession>
<sequence>MPLPDEVLAILKTGKSKVKASREDIAEALRRQPHPDPLAEVRDSSTGDLEADVKAELNALGKGLSGASKQWAEKFAAMNDSEFWIAICFRSREQKDEFLRKAELIELGDKYLDGEKVARILGIELDNQ</sequence>
<organism evidence="1 2">
    <name type="scientific">Nocardia iowensis</name>
    <dbReference type="NCBI Taxonomy" id="204891"/>
    <lineage>
        <taxon>Bacteria</taxon>
        <taxon>Bacillati</taxon>
        <taxon>Actinomycetota</taxon>
        <taxon>Actinomycetes</taxon>
        <taxon>Mycobacteriales</taxon>
        <taxon>Nocardiaceae</taxon>
        <taxon>Nocardia</taxon>
    </lineage>
</organism>
<dbReference type="Proteomes" id="UP000694257">
    <property type="component" value="Chromosome"/>
</dbReference>
<name>A0ABX8RKX3_NOCIO</name>
<dbReference type="EMBL" id="CP078145">
    <property type="protein sequence ID" value="QXN90279.1"/>
    <property type="molecule type" value="Genomic_DNA"/>
</dbReference>
<gene>
    <name evidence="1" type="ORF">KV110_33445</name>
</gene>
<proteinExistence type="predicted"/>
<protein>
    <submittedName>
        <fullName evidence="1">Uncharacterized protein</fullName>
    </submittedName>
</protein>
<evidence type="ECO:0000313" key="1">
    <source>
        <dbReference type="EMBL" id="QXN90279.1"/>
    </source>
</evidence>
<reference evidence="1 2" key="1">
    <citation type="submission" date="2021-07" db="EMBL/GenBank/DDBJ databases">
        <title>Whole Genome Sequence of Nocardia Iowensis.</title>
        <authorList>
            <person name="Lamm A."/>
            <person name="Collins-Fairclough A.M."/>
            <person name="Bunk B."/>
            <person name="Sproer C."/>
        </authorList>
    </citation>
    <scope>NUCLEOTIDE SEQUENCE [LARGE SCALE GENOMIC DNA]</scope>
    <source>
        <strain evidence="1 2">NRRL 5646</strain>
    </source>
</reference>
<keyword evidence="2" id="KW-1185">Reference proteome</keyword>
<evidence type="ECO:0000313" key="2">
    <source>
        <dbReference type="Proteomes" id="UP000694257"/>
    </source>
</evidence>
<dbReference type="RefSeq" id="WP_218471151.1">
    <property type="nucleotide sequence ID" value="NZ_BAABJN010000006.1"/>
</dbReference>